<dbReference type="Proteomes" id="UP001056610">
    <property type="component" value="Chromosome"/>
</dbReference>
<feature type="compositionally biased region" description="Basic residues" evidence="3">
    <location>
        <begin position="196"/>
        <end position="213"/>
    </location>
</feature>
<dbReference type="InterPro" id="IPR053876">
    <property type="entry name" value="Phage_int_M"/>
</dbReference>
<name>A0ABY4QGD1_9MYCO</name>
<dbReference type="Pfam" id="PF22022">
    <property type="entry name" value="Phage_int_M"/>
    <property type="match status" value="1"/>
</dbReference>
<evidence type="ECO:0000313" key="6">
    <source>
        <dbReference type="Proteomes" id="UP001056610"/>
    </source>
</evidence>
<keyword evidence="1 2" id="KW-0238">DNA-binding</keyword>
<proteinExistence type="predicted"/>
<organism evidence="5 6">
    <name type="scientific">Candidatus Mycobacterium methanotrophicum</name>
    <dbReference type="NCBI Taxonomy" id="2943498"/>
    <lineage>
        <taxon>Bacteria</taxon>
        <taxon>Bacillati</taxon>
        <taxon>Actinomycetota</taxon>
        <taxon>Actinomycetes</taxon>
        <taxon>Mycobacteriales</taxon>
        <taxon>Mycobacteriaceae</taxon>
        <taxon>Mycobacterium</taxon>
    </lineage>
</organism>
<dbReference type="SUPFAM" id="SSF56349">
    <property type="entry name" value="DNA breaking-rejoining enzymes"/>
    <property type="match status" value="1"/>
</dbReference>
<dbReference type="PROSITE" id="PS51900">
    <property type="entry name" value="CB"/>
    <property type="match status" value="1"/>
</dbReference>
<dbReference type="RefSeq" id="WP_249762789.1">
    <property type="nucleotide sequence ID" value="NZ_CAJUXY010000090.1"/>
</dbReference>
<reference evidence="5" key="1">
    <citation type="submission" date="2022-05" db="EMBL/GenBank/DDBJ databases">
        <title>A methanotrophic Mycobacterium dominates a cave microbial ecosystem.</title>
        <authorList>
            <person name="Van Spanning R.J.M."/>
            <person name="Guan Q."/>
            <person name="Melkonian C."/>
            <person name="Gallant J."/>
            <person name="Polerecky L."/>
            <person name="Flot J.-F."/>
            <person name="Brandt B.W."/>
            <person name="Braster M."/>
            <person name="Iturbe Espinoza P."/>
            <person name="Aerts J."/>
            <person name="Meima-Franke M."/>
            <person name="Piersma S.R."/>
            <person name="Bunduc C."/>
            <person name="Ummels R."/>
            <person name="Pain A."/>
            <person name="Fleming E.J."/>
            <person name="van der Wel N."/>
            <person name="Gherman V.D."/>
            <person name="Sarbu S.M."/>
            <person name="Bodelier P.L.E."/>
            <person name="Bitter W."/>
        </authorList>
    </citation>
    <scope>NUCLEOTIDE SEQUENCE</scope>
    <source>
        <strain evidence="5">Sulfur Cave</strain>
    </source>
</reference>
<dbReference type="Gene3D" id="1.10.150.130">
    <property type="match status" value="1"/>
</dbReference>
<feature type="domain" description="Core-binding (CB)" evidence="4">
    <location>
        <begin position="84"/>
        <end position="161"/>
    </location>
</feature>
<protein>
    <submittedName>
        <fullName evidence="5">N-terminal phage integrase SAM-like domain-containing protein</fullName>
    </submittedName>
</protein>
<dbReference type="InterPro" id="IPR011010">
    <property type="entry name" value="DNA_brk_join_enz"/>
</dbReference>
<evidence type="ECO:0000256" key="2">
    <source>
        <dbReference type="PROSITE-ProRule" id="PRU01248"/>
    </source>
</evidence>
<dbReference type="InterPro" id="IPR044068">
    <property type="entry name" value="CB"/>
</dbReference>
<evidence type="ECO:0000259" key="4">
    <source>
        <dbReference type="PROSITE" id="PS51900"/>
    </source>
</evidence>
<dbReference type="InterPro" id="IPR010998">
    <property type="entry name" value="Integrase_recombinase_N"/>
</dbReference>
<gene>
    <name evidence="5" type="ORF">M5I08_14330</name>
</gene>
<evidence type="ECO:0000313" key="5">
    <source>
        <dbReference type="EMBL" id="UQX09551.1"/>
    </source>
</evidence>
<evidence type="ECO:0000256" key="3">
    <source>
        <dbReference type="SAM" id="MobiDB-lite"/>
    </source>
</evidence>
<dbReference type="EMBL" id="CP097320">
    <property type="protein sequence ID" value="UQX09551.1"/>
    <property type="molecule type" value="Genomic_DNA"/>
</dbReference>
<feature type="region of interest" description="Disordered" evidence="3">
    <location>
        <begin position="167"/>
        <end position="241"/>
    </location>
</feature>
<evidence type="ECO:0000256" key="1">
    <source>
        <dbReference type="ARBA" id="ARBA00023125"/>
    </source>
</evidence>
<accession>A0ABY4QGD1</accession>
<sequence length="241" mass="27640">MRRNRRAGVEDRWRKTVTEPDGTKRTVPSARDGIGLRWLARYVDQDGRENTKAFARKTDAQRWLDEVTAAVVTGQYVDPKAGQITFRDYAERWRKKQVQRPSSRVHVETMLRRHAYPTFGGRHLTAILPSDIQTWIKGLELAPATVGVLHGIVSTIFKSAIRDRRVASNPCDGTKLPKVQRPHDAQAPPHTPTRPRLPHRRRTRPQRRPRRRTQQATTLLTRPGMPRRRSLAAALSSEYGI</sequence>
<keyword evidence="6" id="KW-1185">Reference proteome</keyword>
<feature type="compositionally biased region" description="Low complexity" evidence="3">
    <location>
        <begin position="214"/>
        <end position="223"/>
    </location>
</feature>